<gene>
    <name evidence="2" type="ORF">LSALG_LOCUS11808</name>
</gene>
<dbReference type="AlphaFoldDB" id="A0AA35W0R1"/>
<dbReference type="EMBL" id="OX465078">
    <property type="protein sequence ID" value="CAI9271543.1"/>
    <property type="molecule type" value="Genomic_DNA"/>
</dbReference>
<feature type="compositionally biased region" description="Basic and acidic residues" evidence="1">
    <location>
        <begin position="168"/>
        <end position="187"/>
    </location>
</feature>
<evidence type="ECO:0000313" key="3">
    <source>
        <dbReference type="Proteomes" id="UP001177003"/>
    </source>
</evidence>
<evidence type="ECO:0000256" key="1">
    <source>
        <dbReference type="SAM" id="MobiDB-lite"/>
    </source>
</evidence>
<feature type="region of interest" description="Disordered" evidence="1">
    <location>
        <begin position="148"/>
        <end position="187"/>
    </location>
</feature>
<organism evidence="2 3">
    <name type="scientific">Lactuca saligna</name>
    <name type="common">Willowleaf lettuce</name>
    <dbReference type="NCBI Taxonomy" id="75948"/>
    <lineage>
        <taxon>Eukaryota</taxon>
        <taxon>Viridiplantae</taxon>
        <taxon>Streptophyta</taxon>
        <taxon>Embryophyta</taxon>
        <taxon>Tracheophyta</taxon>
        <taxon>Spermatophyta</taxon>
        <taxon>Magnoliopsida</taxon>
        <taxon>eudicotyledons</taxon>
        <taxon>Gunneridae</taxon>
        <taxon>Pentapetalae</taxon>
        <taxon>asterids</taxon>
        <taxon>campanulids</taxon>
        <taxon>Asterales</taxon>
        <taxon>Asteraceae</taxon>
        <taxon>Cichorioideae</taxon>
        <taxon>Cichorieae</taxon>
        <taxon>Lactucinae</taxon>
        <taxon>Lactuca</taxon>
    </lineage>
</organism>
<proteinExistence type="predicted"/>
<accession>A0AA35W0R1</accession>
<protein>
    <submittedName>
        <fullName evidence="2">Uncharacterized protein</fullName>
    </submittedName>
</protein>
<keyword evidence="3" id="KW-1185">Reference proteome</keyword>
<reference evidence="2" key="1">
    <citation type="submission" date="2023-04" db="EMBL/GenBank/DDBJ databases">
        <authorList>
            <person name="Vijverberg K."/>
            <person name="Xiong W."/>
            <person name="Schranz E."/>
        </authorList>
    </citation>
    <scope>NUCLEOTIDE SEQUENCE</scope>
</reference>
<evidence type="ECO:0000313" key="2">
    <source>
        <dbReference type="EMBL" id="CAI9271543.1"/>
    </source>
</evidence>
<feature type="region of interest" description="Disordered" evidence="1">
    <location>
        <begin position="50"/>
        <end position="86"/>
    </location>
</feature>
<sequence>MVVINGGLFFRSDSKRGEMKWNQNIYNVQQLKLVTEHWFDNNGGNGGCSGSVGSGGGHRGGSGSGGSSGGKGSGRGGDRCGGSYSGGGHRSSVAEKLFADYALPLGRVEVGDIVAPRAGLHKGKHQRVINIEVDSKSAALEIIKKKPKGSSCGTKVKRHRGGPGDGGGGHDDHGGFSGGDVKRCKLH</sequence>
<dbReference type="Proteomes" id="UP001177003">
    <property type="component" value="Chromosome 2"/>
</dbReference>
<name>A0AA35W0R1_LACSI</name>